<evidence type="ECO:0000256" key="1">
    <source>
        <dbReference type="ARBA" id="ARBA00004123"/>
    </source>
</evidence>
<keyword evidence="4" id="KW-0804">Transcription</keyword>
<protein>
    <recommendedName>
        <fullName evidence="4">Mediator of RNA polymerase II transcription subunit 11</fullName>
    </recommendedName>
    <alternativeName>
        <fullName evidence="4">Mediator complex subunit 11</fullName>
    </alternativeName>
</protein>
<dbReference type="Pfam" id="PF10280">
    <property type="entry name" value="Med11"/>
    <property type="match status" value="1"/>
</dbReference>
<comment type="function">
    <text evidence="4">Component of the Mediator complex, a coactivator involved in the regulated transcription of nearly all RNA polymerase II-dependent genes. Mediator functions as a bridge to convey information from gene-specific regulatory proteins to the basal RNA polymerase II transcription machinery. Mediator is recruited to promoters by direct interactions with regulatory proteins and serves as a scaffold for the assembly of a functional pre-initiation complex with RNA polymerase II and the general transcription factors.</text>
</comment>
<dbReference type="AlphaFoldDB" id="A0A1E4TBJ8"/>
<name>A0A1E4TBJ8_9ASCO</name>
<comment type="subunit">
    <text evidence="4">Component of the Mediator complex.</text>
</comment>
<dbReference type="GO" id="GO:0006357">
    <property type="term" value="P:regulation of transcription by RNA polymerase II"/>
    <property type="evidence" value="ECO:0007669"/>
    <property type="project" value="InterPro"/>
</dbReference>
<dbReference type="GO" id="GO:0016592">
    <property type="term" value="C:mediator complex"/>
    <property type="evidence" value="ECO:0007669"/>
    <property type="project" value="InterPro"/>
</dbReference>
<evidence type="ECO:0000313" key="7">
    <source>
        <dbReference type="Proteomes" id="UP000095023"/>
    </source>
</evidence>
<dbReference type="Gene3D" id="1.10.287.3490">
    <property type="match status" value="1"/>
</dbReference>
<feature type="compositionally biased region" description="Low complexity" evidence="5">
    <location>
        <begin position="211"/>
        <end position="222"/>
    </location>
</feature>
<dbReference type="GO" id="GO:0003712">
    <property type="term" value="F:transcription coregulator activity"/>
    <property type="evidence" value="ECO:0007669"/>
    <property type="project" value="InterPro"/>
</dbReference>
<accession>A0A1E4TBJ8</accession>
<sequence>MSHLVNIPTRNSAVSTKQVESHLEQLSALESKIASLLEHAYNAINALNGEFNAEAKSQFEESVKSYFSTIQSVSAGLKKQIDDLNNGDIVPSTIGLKNGSIGKKKYSETLDWAERFMKENNIMIELPKQNTTSVSNDSIPQSSPNFENEFQNADIILPDSIPKQLDSLDIAMTDIQPADNTIQSDDLALDDDLISELLPGSDISKELSANPETSSTETPTET</sequence>
<comment type="subcellular location">
    <subcellularLocation>
        <location evidence="1 4">Nucleus</location>
    </subcellularLocation>
</comment>
<proteinExistence type="inferred from homology"/>
<evidence type="ECO:0000256" key="3">
    <source>
        <dbReference type="ARBA" id="ARBA00023242"/>
    </source>
</evidence>
<dbReference type="EMBL" id="KV453843">
    <property type="protein sequence ID" value="ODV89129.1"/>
    <property type="molecule type" value="Genomic_DNA"/>
</dbReference>
<dbReference type="Proteomes" id="UP000095023">
    <property type="component" value="Unassembled WGS sequence"/>
</dbReference>
<dbReference type="InterPro" id="IPR019404">
    <property type="entry name" value="Mediator_Med11"/>
</dbReference>
<feature type="region of interest" description="Disordered" evidence="5">
    <location>
        <begin position="199"/>
        <end position="222"/>
    </location>
</feature>
<keyword evidence="7" id="KW-1185">Reference proteome</keyword>
<evidence type="ECO:0000256" key="5">
    <source>
        <dbReference type="SAM" id="MobiDB-lite"/>
    </source>
</evidence>
<evidence type="ECO:0000313" key="6">
    <source>
        <dbReference type="EMBL" id="ODV89129.1"/>
    </source>
</evidence>
<keyword evidence="4" id="KW-0010">Activator</keyword>
<evidence type="ECO:0000256" key="2">
    <source>
        <dbReference type="ARBA" id="ARBA00008186"/>
    </source>
</evidence>
<dbReference type="OrthoDB" id="5418434at2759"/>
<keyword evidence="4" id="KW-0805">Transcription regulation</keyword>
<keyword evidence="3 4" id="KW-0539">Nucleus</keyword>
<organism evidence="6 7">
    <name type="scientific">Tortispora caseinolytica NRRL Y-17796</name>
    <dbReference type="NCBI Taxonomy" id="767744"/>
    <lineage>
        <taxon>Eukaryota</taxon>
        <taxon>Fungi</taxon>
        <taxon>Dikarya</taxon>
        <taxon>Ascomycota</taxon>
        <taxon>Saccharomycotina</taxon>
        <taxon>Trigonopsidomycetes</taxon>
        <taxon>Trigonopsidales</taxon>
        <taxon>Trigonopsidaceae</taxon>
        <taxon>Tortispora</taxon>
    </lineage>
</organism>
<gene>
    <name evidence="4" type="primary">MED11</name>
    <name evidence="6" type="ORF">CANCADRAFT_134074</name>
</gene>
<reference evidence="7" key="1">
    <citation type="submission" date="2016-02" db="EMBL/GenBank/DDBJ databases">
        <title>Comparative genomics of biotechnologically important yeasts.</title>
        <authorList>
            <consortium name="DOE Joint Genome Institute"/>
            <person name="Riley R."/>
            <person name="Haridas S."/>
            <person name="Wolfe K.H."/>
            <person name="Lopes M.R."/>
            <person name="Hittinger C.T."/>
            <person name="Goker M."/>
            <person name="Salamov A."/>
            <person name="Wisecaver J."/>
            <person name="Long T.M."/>
            <person name="Aerts A.L."/>
            <person name="Barry K."/>
            <person name="Choi C."/>
            <person name="Clum A."/>
            <person name="Coughlan A.Y."/>
            <person name="Deshpande S."/>
            <person name="Douglass A.P."/>
            <person name="Hanson S.J."/>
            <person name="Klenk H.-P."/>
            <person name="Labutti K."/>
            <person name="Lapidus A."/>
            <person name="Lindquist E."/>
            <person name="Lipzen A."/>
            <person name="Meier-Kolthoff J.P."/>
            <person name="Ohm R.A."/>
            <person name="Otillar R.P."/>
            <person name="Pangilinan J."/>
            <person name="Peng Y."/>
            <person name="Rokas A."/>
            <person name="Rosa C.A."/>
            <person name="Scheuner C."/>
            <person name="Sibirny A.A."/>
            <person name="Slot J.C."/>
            <person name="Stielow J.B."/>
            <person name="Sun H."/>
            <person name="Kurtzman C.P."/>
            <person name="Blackwell M."/>
            <person name="Jeffries T.W."/>
            <person name="Grigoriev I.V."/>
        </authorList>
    </citation>
    <scope>NUCLEOTIDE SEQUENCE [LARGE SCALE GENOMIC DNA]</scope>
    <source>
        <strain evidence="7">NRRL Y-17796</strain>
    </source>
</reference>
<comment type="similarity">
    <text evidence="2 4">Belongs to the Mediator complex subunit 11 family.</text>
</comment>
<evidence type="ECO:0000256" key="4">
    <source>
        <dbReference type="RuleBase" id="RU364147"/>
    </source>
</evidence>